<dbReference type="AlphaFoldDB" id="A0A1D1YVE1"/>
<feature type="chain" id="PRO_5008900508" evidence="1">
    <location>
        <begin position="18"/>
        <end position="210"/>
    </location>
</feature>
<dbReference type="InterPro" id="IPR002160">
    <property type="entry name" value="Prot_inh_Kunz-lg"/>
</dbReference>
<gene>
    <name evidence="2" type="primary">ITC_10</name>
    <name evidence="2" type="ORF">g.89354</name>
</gene>
<keyword evidence="1" id="KW-0732">Signal</keyword>
<evidence type="ECO:0000313" key="2">
    <source>
        <dbReference type="EMBL" id="JAT58582.1"/>
    </source>
</evidence>
<accession>A0A1D1YVE1</accession>
<organism evidence="2">
    <name type="scientific">Anthurium amnicola</name>
    <dbReference type="NCBI Taxonomy" id="1678845"/>
    <lineage>
        <taxon>Eukaryota</taxon>
        <taxon>Viridiplantae</taxon>
        <taxon>Streptophyta</taxon>
        <taxon>Embryophyta</taxon>
        <taxon>Tracheophyta</taxon>
        <taxon>Spermatophyta</taxon>
        <taxon>Magnoliopsida</taxon>
        <taxon>Liliopsida</taxon>
        <taxon>Araceae</taxon>
        <taxon>Pothoideae</taxon>
        <taxon>Potheae</taxon>
        <taxon>Anthurium</taxon>
    </lineage>
</organism>
<dbReference type="InterPro" id="IPR011065">
    <property type="entry name" value="Kunitz_inhibitor_STI-like_sf"/>
</dbReference>
<dbReference type="PIRSF" id="PIRSF001653">
    <property type="entry name" value="API-B"/>
    <property type="match status" value="1"/>
</dbReference>
<dbReference type="SMART" id="SM00452">
    <property type="entry name" value="STI"/>
    <property type="match status" value="1"/>
</dbReference>
<dbReference type="InterPro" id="IPR016308">
    <property type="entry name" value="Prot_inh_API-A/B"/>
</dbReference>
<dbReference type="Pfam" id="PF00197">
    <property type="entry name" value="Kunitz_legume"/>
    <property type="match status" value="1"/>
</dbReference>
<name>A0A1D1YVE1_9ARAE</name>
<dbReference type="Gene3D" id="2.80.10.50">
    <property type="match status" value="1"/>
</dbReference>
<evidence type="ECO:0000256" key="1">
    <source>
        <dbReference type="SAM" id="SignalP"/>
    </source>
</evidence>
<reference evidence="2" key="1">
    <citation type="submission" date="2015-07" db="EMBL/GenBank/DDBJ databases">
        <title>Transcriptome Assembly of Anthurium amnicola.</title>
        <authorList>
            <person name="Suzuki J."/>
        </authorList>
    </citation>
    <scope>NUCLEOTIDE SEQUENCE</scope>
</reference>
<dbReference type="PANTHER" id="PTHR33107:SF5">
    <property type="entry name" value="KUNITZ TRYPSIN INHIBITOR 5"/>
    <property type="match status" value="1"/>
</dbReference>
<dbReference type="PANTHER" id="PTHR33107">
    <property type="entry name" value="KUNITZ TRYPSIN INHIBITOR 2"/>
    <property type="match status" value="1"/>
</dbReference>
<dbReference type="GO" id="GO:0004866">
    <property type="term" value="F:endopeptidase inhibitor activity"/>
    <property type="evidence" value="ECO:0007669"/>
    <property type="project" value="InterPro"/>
</dbReference>
<dbReference type="EMBL" id="GDJX01009354">
    <property type="protein sequence ID" value="JAT58582.1"/>
    <property type="molecule type" value="Transcribed_RNA"/>
</dbReference>
<feature type="signal peptide" evidence="1">
    <location>
        <begin position="1"/>
        <end position="17"/>
    </location>
</feature>
<dbReference type="SUPFAM" id="SSF50386">
    <property type="entry name" value="STI-like"/>
    <property type="match status" value="1"/>
</dbReference>
<sequence>MEFILLLLSFLLLSSRATSSSDAVLDSDGNELQSGQLYYAESVYSRGGAGGLRMESPQGQRCPLYVAKGSFNDVKGQPLMFFPENKKDDIVRVERTLYIKFAEPTPCAESTTWRLDNNNNAVVTGGTTSSKVGPHDSRFALYRTNMGYKIRPCPCSKGVNRPSCRMECSGHLGVVEGKIERQLGVNDIPHEFRLMPAKRGEIEFVTRSEV</sequence>
<protein>
    <submittedName>
        <fullName evidence="2">Trypsin/chymotrypsin inhibitor</fullName>
    </submittedName>
</protein>
<proteinExistence type="predicted"/>